<evidence type="ECO:0000313" key="3">
    <source>
        <dbReference type="RefSeq" id="XP_022748111.1"/>
    </source>
</evidence>
<dbReference type="InterPro" id="IPR056789">
    <property type="entry name" value="LRR_R13L1-DRL21"/>
</dbReference>
<dbReference type="AlphaFoldDB" id="A0A6P5Z6X0"/>
<reference evidence="3" key="1">
    <citation type="submission" date="2025-08" db="UniProtKB">
        <authorList>
            <consortium name="RefSeq"/>
        </authorList>
    </citation>
    <scope>IDENTIFICATION</scope>
    <source>
        <tissue evidence="3">Fruit stalk</tissue>
    </source>
</reference>
<keyword evidence="2" id="KW-1185">Reference proteome</keyword>
<protein>
    <submittedName>
        <fullName evidence="3">Disease resistance RPP13-like protein 1</fullName>
    </submittedName>
</protein>
<dbReference type="Proteomes" id="UP000515121">
    <property type="component" value="Unplaced"/>
</dbReference>
<gene>
    <name evidence="3" type="primary">LOC111297742</name>
</gene>
<dbReference type="GeneID" id="111297742"/>
<evidence type="ECO:0000259" key="1">
    <source>
        <dbReference type="Pfam" id="PF25019"/>
    </source>
</evidence>
<evidence type="ECO:0000313" key="2">
    <source>
        <dbReference type="Proteomes" id="UP000515121"/>
    </source>
</evidence>
<proteinExistence type="predicted"/>
<dbReference type="RefSeq" id="XP_022748111.1">
    <property type="nucleotide sequence ID" value="XM_022892376.1"/>
</dbReference>
<feature type="domain" description="R13L1/DRL21-like LRR repeat region" evidence="1">
    <location>
        <begin position="6"/>
        <end position="77"/>
    </location>
</feature>
<accession>A0A6P5Z6X0</accession>
<dbReference type="Gene3D" id="3.80.10.10">
    <property type="entry name" value="Ribonuclease Inhibitor"/>
    <property type="match status" value="2"/>
</dbReference>
<dbReference type="PANTHER" id="PTHR47186:SF41">
    <property type="entry name" value="OS12G0131701 PROTEIN"/>
    <property type="match status" value="1"/>
</dbReference>
<dbReference type="Pfam" id="PF25019">
    <property type="entry name" value="LRR_R13L1-DRL21"/>
    <property type="match status" value="1"/>
</dbReference>
<dbReference type="SUPFAM" id="SSF52058">
    <property type="entry name" value="L domain-like"/>
    <property type="match status" value="1"/>
</dbReference>
<dbReference type="OrthoDB" id="37484at2759"/>
<name>A0A6P5Z6X0_DURZI</name>
<dbReference type="InterPro" id="IPR032675">
    <property type="entry name" value="LRR_dom_sf"/>
</dbReference>
<dbReference type="PANTHER" id="PTHR47186">
    <property type="entry name" value="LEUCINE-RICH REPEAT-CONTAINING PROTEIN 57"/>
    <property type="match status" value="1"/>
</dbReference>
<feature type="non-terminal residue" evidence="3">
    <location>
        <position position="1"/>
    </location>
</feature>
<sequence length="212" mass="23940">FGNRNGVIETEVLHLLRPSEKLKELRLKCYYGVRLVEWIGDSSFNKLLSLCLEYCPNCTSLPSIGQLPLLKKLCIKGLDNVTSVGAELFGKNASNAFPSLETLEFENMPKWENWNFREVNEEAKKFSNLRELRIVNCPELLGSIPENLLSLEKLVICDCEKLVISIQNLPMLSELNVQGCQEVVYKGFVDGSSLKRVCFSGIPKVYLCSRMG</sequence>
<dbReference type="KEGG" id="dzi:111297742"/>
<organism evidence="2 3">
    <name type="scientific">Durio zibethinus</name>
    <name type="common">Durian</name>
    <dbReference type="NCBI Taxonomy" id="66656"/>
    <lineage>
        <taxon>Eukaryota</taxon>
        <taxon>Viridiplantae</taxon>
        <taxon>Streptophyta</taxon>
        <taxon>Embryophyta</taxon>
        <taxon>Tracheophyta</taxon>
        <taxon>Spermatophyta</taxon>
        <taxon>Magnoliopsida</taxon>
        <taxon>eudicotyledons</taxon>
        <taxon>Gunneridae</taxon>
        <taxon>Pentapetalae</taxon>
        <taxon>rosids</taxon>
        <taxon>malvids</taxon>
        <taxon>Malvales</taxon>
        <taxon>Malvaceae</taxon>
        <taxon>Helicteroideae</taxon>
        <taxon>Durio</taxon>
    </lineage>
</organism>